<reference evidence="1 2" key="1">
    <citation type="journal article" date="2017" name="Genome Announc.">
        <title>Draft Genome Sequence of a Sporulating and Motile Strain of Lachnotalea glycerini Isolated from Water in Quebec City, Canada.</title>
        <authorList>
            <person name="Maheux A.F."/>
            <person name="Boudreau D.K."/>
            <person name="Berube E."/>
            <person name="Boissinot M."/>
            <person name="Raymond F."/>
            <person name="Brodeur S."/>
            <person name="Corbeil J."/>
            <person name="Isabel S."/>
            <person name="Omar R.F."/>
            <person name="Bergeron M.G."/>
        </authorList>
    </citation>
    <scope>NUCLEOTIDE SEQUENCE [LARGE SCALE GENOMIC DNA]</scope>
    <source>
        <strain evidence="1 2">CCRI-19302</strain>
    </source>
</reference>
<sequence>MQKTMPLVEVEDYVSEMDTLAVEDTVLDTNEESMLVVSGWWIRIPSLNLYVREGIVCIFDETEKDYLPDFSVTVIMESELIEDGWIYFEQDKIIISLASYMNGKMELSDLEELECVLCVPEENIER</sequence>
<evidence type="ECO:0000313" key="1">
    <source>
        <dbReference type="EMBL" id="RDY30140.1"/>
    </source>
</evidence>
<dbReference type="EMBL" id="NOKA02000047">
    <property type="protein sequence ID" value="RDY30140.1"/>
    <property type="molecule type" value="Genomic_DNA"/>
</dbReference>
<dbReference type="OrthoDB" id="1765896at2"/>
<dbReference type="Proteomes" id="UP000216411">
    <property type="component" value="Unassembled WGS sequence"/>
</dbReference>
<keyword evidence="2" id="KW-1185">Reference proteome</keyword>
<gene>
    <name evidence="1" type="ORF">CG710_016290</name>
</gene>
<dbReference type="RefSeq" id="WP_094377471.1">
    <property type="nucleotide sequence ID" value="NZ_NOKA02000047.1"/>
</dbReference>
<evidence type="ECO:0000313" key="2">
    <source>
        <dbReference type="Proteomes" id="UP000216411"/>
    </source>
</evidence>
<dbReference type="AlphaFoldDB" id="A0A371JBK4"/>
<proteinExistence type="predicted"/>
<protein>
    <submittedName>
        <fullName evidence="1">Uncharacterized protein</fullName>
    </submittedName>
</protein>
<name>A0A371JBK4_9FIRM</name>
<accession>A0A371JBK4</accession>
<organism evidence="1 2">
    <name type="scientific">Lachnotalea glycerini</name>
    <dbReference type="NCBI Taxonomy" id="1763509"/>
    <lineage>
        <taxon>Bacteria</taxon>
        <taxon>Bacillati</taxon>
        <taxon>Bacillota</taxon>
        <taxon>Clostridia</taxon>
        <taxon>Lachnospirales</taxon>
        <taxon>Lachnospiraceae</taxon>
        <taxon>Lachnotalea</taxon>
    </lineage>
</organism>
<comment type="caution">
    <text evidence="1">The sequence shown here is derived from an EMBL/GenBank/DDBJ whole genome shotgun (WGS) entry which is preliminary data.</text>
</comment>